<organism evidence="3 4">
    <name type="scientific">Anaerococcus hydrogenalis ACS-025-V-Sch4</name>
    <dbReference type="NCBI Taxonomy" id="879306"/>
    <lineage>
        <taxon>Bacteria</taxon>
        <taxon>Bacillati</taxon>
        <taxon>Bacillota</taxon>
        <taxon>Tissierellia</taxon>
        <taxon>Tissierellales</taxon>
        <taxon>Peptoniphilaceae</taxon>
        <taxon>Anaerococcus</taxon>
    </lineage>
</organism>
<feature type="domain" description="Glycine zipper-like" evidence="2">
    <location>
        <begin position="38"/>
        <end position="85"/>
    </location>
</feature>
<feature type="transmembrane region" description="Helical" evidence="1">
    <location>
        <begin position="66"/>
        <end position="82"/>
    </location>
</feature>
<gene>
    <name evidence="3" type="ORF">HMPREF9246_1597</name>
</gene>
<evidence type="ECO:0000313" key="4">
    <source>
        <dbReference type="Proteomes" id="UP000005277"/>
    </source>
</evidence>
<dbReference type="Proteomes" id="UP000005277">
    <property type="component" value="Unassembled WGS sequence"/>
</dbReference>
<keyword evidence="1" id="KW-1133">Transmembrane helix</keyword>
<accession>F0GY51</accession>
<proteinExistence type="predicted"/>
<evidence type="ECO:0000313" key="3">
    <source>
        <dbReference type="EMBL" id="EGC84793.1"/>
    </source>
</evidence>
<sequence>MGILKIILPIFLLGISLIFLIKKLDKNYKNEKEKNLENNGNYLAEGIGLGIVFGAAFGSLFDDMGYWISVGMLLGLTIGQAIEKKEA</sequence>
<reference evidence="3 4" key="1">
    <citation type="submission" date="2011-01" db="EMBL/GenBank/DDBJ databases">
        <authorList>
            <person name="Durkin A.S."/>
            <person name="Madupu R."/>
            <person name="Torralba M."/>
            <person name="Gillis M."/>
            <person name="Methe B."/>
            <person name="Sutton G."/>
            <person name="Nelson K.E."/>
        </authorList>
    </citation>
    <scope>NUCLEOTIDE SEQUENCE [LARGE SCALE GENOMIC DNA]</scope>
    <source>
        <strain evidence="3 4">ACS-025-V-Sch4</strain>
    </source>
</reference>
<dbReference type="OrthoDB" id="1693179at2"/>
<dbReference type="EMBL" id="AEXN01000002">
    <property type="protein sequence ID" value="EGC84793.1"/>
    <property type="molecule type" value="Genomic_DNA"/>
</dbReference>
<protein>
    <recommendedName>
        <fullName evidence="2">Glycine zipper-like domain-containing protein</fullName>
    </recommendedName>
</protein>
<dbReference type="InterPro" id="IPR058598">
    <property type="entry name" value="Gly_zipper-like_dom"/>
</dbReference>
<dbReference type="AlphaFoldDB" id="F0GY51"/>
<comment type="caution">
    <text evidence="3">The sequence shown here is derived from an EMBL/GenBank/DDBJ whole genome shotgun (WGS) entry which is preliminary data.</text>
</comment>
<keyword evidence="1" id="KW-0472">Membrane</keyword>
<feature type="transmembrane region" description="Helical" evidence="1">
    <location>
        <begin position="42"/>
        <end position="60"/>
    </location>
</feature>
<evidence type="ECO:0000259" key="2">
    <source>
        <dbReference type="Pfam" id="PF26273"/>
    </source>
</evidence>
<dbReference type="RefSeq" id="WP_004816036.1">
    <property type="nucleotide sequence ID" value="NZ_AEXN01000002.1"/>
</dbReference>
<feature type="transmembrane region" description="Helical" evidence="1">
    <location>
        <begin position="6"/>
        <end position="21"/>
    </location>
</feature>
<dbReference type="Pfam" id="PF26273">
    <property type="entry name" value="Gly_zipper"/>
    <property type="match status" value="1"/>
</dbReference>
<name>F0GY51_9FIRM</name>
<keyword evidence="4" id="KW-1185">Reference proteome</keyword>
<evidence type="ECO:0000256" key="1">
    <source>
        <dbReference type="SAM" id="Phobius"/>
    </source>
</evidence>
<keyword evidence="1" id="KW-0812">Transmembrane</keyword>